<keyword evidence="3 7" id="KW-0812">Transmembrane</keyword>
<name>A0A538S9D5_UNCEI</name>
<protein>
    <submittedName>
        <fullName evidence="10">Lipase maturation factor family protein</fullName>
    </submittedName>
</protein>
<feature type="domain" description="Lipase maturation factor 1/2 N-terminal" evidence="8">
    <location>
        <begin position="162"/>
        <end position="324"/>
    </location>
</feature>
<dbReference type="InterPro" id="IPR057434">
    <property type="entry name" value="LMF1/2_N"/>
</dbReference>
<dbReference type="EMBL" id="VBOS01000501">
    <property type="protein sequence ID" value="TMQ47982.1"/>
    <property type="molecule type" value="Genomic_DNA"/>
</dbReference>
<dbReference type="Pfam" id="PF25179">
    <property type="entry name" value="LMF1_C"/>
    <property type="match status" value="1"/>
</dbReference>
<reference evidence="10 11" key="1">
    <citation type="journal article" date="2019" name="Nat. Microbiol.">
        <title>Mediterranean grassland soil C-N compound turnover is dependent on rainfall and depth, and is mediated by genomically divergent microorganisms.</title>
        <authorList>
            <person name="Diamond S."/>
            <person name="Andeer P.F."/>
            <person name="Li Z."/>
            <person name="Crits-Christoph A."/>
            <person name="Burstein D."/>
            <person name="Anantharaman K."/>
            <person name="Lane K.R."/>
            <person name="Thomas B.C."/>
            <person name="Pan C."/>
            <person name="Northen T.R."/>
            <person name="Banfield J.F."/>
        </authorList>
    </citation>
    <scope>NUCLEOTIDE SEQUENCE [LARGE SCALE GENOMIC DNA]</scope>
    <source>
        <strain evidence="10">WS_2</strain>
    </source>
</reference>
<gene>
    <name evidence="10" type="ORF">E6K72_13455</name>
</gene>
<sequence>MNPHPPPSSLTAGIPNRGRGSLRRRAAIVRYSSSVLPSERGPSAGSSFWLTRFLILRLLGFVYFFAFLSAAKQVLPLMGSEGLTPASAWLDQVGGALGSRLAGFMQIPSVFWINASDRALVGAAWLGAALALLVIAGLANALLLGLMWALYMSFVHVGQEWYGYGWEIQLLETGFLAIFLCPLLDPRPFPRRPPPRAVLWLFRWLILRIMLGAGLIKLRGDSCWRDLTCLDYHYLTQPIPNPLSRWFHFHPTAVHKTEVLYNHLVELVSSWFALAPDILRSLRITGGVAMLAFQISLILSGNLSFLNYLTIVPILACFDDDFLRSFLPRPLVAAAARAAESAAPSRAQTVVARVLVVLVALLSLPVVLNLVSARQVMNTSFDPLDLVNTYGAFGTVGRERYEIVFEGTRDSIPGDATRWIAYEFPAKPGDPMRRPPVIAPFQPRLDWSIWFAAMSTPDQYPWTLHFEWKLLHGDRGVMSLLANDPFPGAPPHWIRASYYRYEFAPPGNPGHAWWERQRVGDWLPPLSAADPRLRQIAIERGWRPAP</sequence>
<evidence type="ECO:0000256" key="5">
    <source>
        <dbReference type="ARBA" id="ARBA00022989"/>
    </source>
</evidence>
<feature type="transmembrane region" description="Helical" evidence="7">
    <location>
        <begin position="125"/>
        <end position="151"/>
    </location>
</feature>
<evidence type="ECO:0000256" key="6">
    <source>
        <dbReference type="ARBA" id="ARBA00023136"/>
    </source>
</evidence>
<evidence type="ECO:0000256" key="2">
    <source>
        <dbReference type="ARBA" id="ARBA00005512"/>
    </source>
</evidence>
<accession>A0A538S9D5</accession>
<evidence type="ECO:0000259" key="9">
    <source>
        <dbReference type="Pfam" id="PF25179"/>
    </source>
</evidence>
<evidence type="ECO:0000313" key="11">
    <source>
        <dbReference type="Proteomes" id="UP000317716"/>
    </source>
</evidence>
<feature type="transmembrane region" description="Helical" evidence="7">
    <location>
        <begin position="291"/>
        <end position="316"/>
    </location>
</feature>
<keyword evidence="6 7" id="KW-0472">Membrane</keyword>
<organism evidence="10 11">
    <name type="scientific">Eiseniibacteriota bacterium</name>
    <dbReference type="NCBI Taxonomy" id="2212470"/>
    <lineage>
        <taxon>Bacteria</taxon>
        <taxon>Candidatus Eiseniibacteriota</taxon>
    </lineage>
</organism>
<evidence type="ECO:0000256" key="4">
    <source>
        <dbReference type="ARBA" id="ARBA00022824"/>
    </source>
</evidence>
<feature type="transmembrane region" description="Helical" evidence="7">
    <location>
        <begin position="350"/>
        <end position="371"/>
    </location>
</feature>
<dbReference type="GO" id="GO:0051604">
    <property type="term" value="P:protein maturation"/>
    <property type="evidence" value="ECO:0007669"/>
    <property type="project" value="InterPro"/>
</dbReference>
<dbReference type="AlphaFoldDB" id="A0A538S9D5"/>
<comment type="caution">
    <text evidence="10">The sequence shown here is derived from an EMBL/GenBank/DDBJ whole genome shotgun (WGS) entry which is preliminary data.</text>
</comment>
<dbReference type="PANTHER" id="PTHR14463:SF10">
    <property type="entry name" value="LIPASE MATURATION FACTOR 1"/>
    <property type="match status" value="1"/>
</dbReference>
<dbReference type="InterPro" id="IPR057433">
    <property type="entry name" value="LMF1/2_C"/>
</dbReference>
<evidence type="ECO:0000313" key="10">
    <source>
        <dbReference type="EMBL" id="TMQ47982.1"/>
    </source>
</evidence>
<feature type="transmembrane region" description="Helical" evidence="7">
    <location>
        <begin position="54"/>
        <end position="75"/>
    </location>
</feature>
<feature type="transmembrane region" description="Helical" evidence="7">
    <location>
        <begin position="163"/>
        <end position="185"/>
    </location>
</feature>
<dbReference type="PANTHER" id="PTHR14463">
    <property type="entry name" value="LIPASE MATURATION FACTOR"/>
    <property type="match status" value="1"/>
</dbReference>
<evidence type="ECO:0000256" key="7">
    <source>
        <dbReference type="SAM" id="Phobius"/>
    </source>
</evidence>
<evidence type="ECO:0000259" key="8">
    <source>
        <dbReference type="Pfam" id="PF06762"/>
    </source>
</evidence>
<comment type="subcellular location">
    <subcellularLocation>
        <location evidence="1">Endoplasmic reticulum membrane</location>
        <topology evidence="1">Multi-pass membrane protein</topology>
    </subcellularLocation>
</comment>
<proteinExistence type="inferred from homology"/>
<evidence type="ECO:0000256" key="1">
    <source>
        <dbReference type="ARBA" id="ARBA00004477"/>
    </source>
</evidence>
<evidence type="ECO:0000256" key="3">
    <source>
        <dbReference type="ARBA" id="ARBA00022692"/>
    </source>
</evidence>
<keyword evidence="5 7" id="KW-1133">Transmembrane helix</keyword>
<dbReference type="Pfam" id="PF06762">
    <property type="entry name" value="LMF1"/>
    <property type="match status" value="1"/>
</dbReference>
<comment type="similarity">
    <text evidence="2">Belongs to the lipase maturation factor family.</text>
</comment>
<keyword evidence="4" id="KW-0256">Endoplasmic reticulum</keyword>
<dbReference type="Proteomes" id="UP000317716">
    <property type="component" value="Unassembled WGS sequence"/>
</dbReference>
<feature type="domain" description="Lipase maturation factor 1/2 C-terminal" evidence="9">
    <location>
        <begin position="386"/>
        <end position="524"/>
    </location>
</feature>
<dbReference type="InterPro" id="IPR009613">
    <property type="entry name" value="LMF"/>
</dbReference>